<sequence length="92" mass="10268">MFLTVEQLEQTEQLASLLLAPGEIAIVLAVDTDEFLDDLLYESSDTYKAYQRGKLRTKAELHKTILTQAKQGSGPAQTMAARILLDLESREL</sequence>
<dbReference type="AlphaFoldDB" id="A0A1S2VDI5"/>
<accession>A0A1S2VDI5</accession>
<dbReference type="EMBL" id="MORL01000018">
    <property type="protein sequence ID" value="OIN56784.1"/>
    <property type="molecule type" value="Genomic_DNA"/>
</dbReference>
<evidence type="ECO:0000313" key="2">
    <source>
        <dbReference type="Proteomes" id="UP000181790"/>
    </source>
</evidence>
<name>A0A1S2VDI5_9BACT</name>
<organism evidence="1 2">
    <name type="scientific">Arsenicibacter rosenii</name>
    <dbReference type="NCBI Taxonomy" id="1750698"/>
    <lineage>
        <taxon>Bacteria</taxon>
        <taxon>Pseudomonadati</taxon>
        <taxon>Bacteroidota</taxon>
        <taxon>Cytophagia</taxon>
        <taxon>Cytophagales</taxon>
        <taxon>Spirosomataceae</taxon>
        <taxon>Arsenicibacter</taxon>
    </lineage>
</organism>
<keyword evidence="2" id="KW-1185">Reference proteome</keyword>
<comment type="caution">
    <text evidence="1">The sequence shown here is derived from an EMBL/GenBank/DDBJ whole genome shotgun (WGS) entry which is preliminary data.</text>
</comment>
<proteinExistence type="predicted"/>
<dbReference type="RefSeq" id="WP_071505510.1">
    <property type="nucleotide sequence ID" value="NZ_MORL01000018.1"/>
</dbReference>
<evidence type="ECO:0000313" key="1">
    <source>
        <dbReference type="EMBL" id="OIN56784.1"/>
    </source>
</evidence>
<dbReference type="Proteomes" id="UP000181790">
    <property type="component" value="Unassembled WGS sequence"/>
</dbReference>
<protein>
    <submittedName>
        <fullName evidence="1">Uncharacterized protein</fullName>
    </submittedName>
</protein>
<gene>
    <name evidence="1" type="ORF">BLX24_22680</name>
</gene>
<reference evidence="1 2" key="1">
    <citation type="submission" date="2016-10" db="EMBL/GenBank/DDBJ databases">
        <title>Arsenicibacter rosenii gen. nov., sp. nov., an efficient arsenic-methylating bacterium isolated from an arsenic-contaminated paddy soil.</title>
        <authorList>
            <person name="Huang K."/>
        </authorList>
    </citation>
    <scope>NUCLEOTIDE SEQUENCE [LARGE SCALE GENOMIC DNA]</scope>
    <source>
        <strain evidence="1 2">SM-1</strain>
    </source>
</reference>
<dbReference type="OrthoDB" id="965775at2"/>